<feature type="binding site" evidence="6">
    <location>
        <position position="139"/>
    </location>
    <ligand>
        <name>Zn(2+)</name>
        <dbReference type="ChEBI" id="CHEBI:29105"/>
        <label>2</label>
    </ligand>
</feature>
<reference evidence="7 8" key="1">
    <citation type="submission" date="2016-11" db="EMBL/GenBank/DDBJ databases">
        <title>Comparative genomics of Acidibacillus ferroxidans species.</title>
        <authorList>
            <person name="Oliveira G."/>
            <person name="Nunes G."/>
            <person name="Oliveira R."/>
            <person name="Araujo F."/>
            <person name="Salim A."/>
            <person name="Scholte L."/>
            <person name="Morais D."/>
            <person name="Nancucheo I."/>
            <person name="Johnson D.B."/>
            <person name="Grail B."/>
            <person name="Bittencourt J."/>
            <person name="Valadares R."/>
        </authorList>
    </citation>
    <scope>NUCLEOTIDE SEQUENCE [LARGE SCALE GENOMIC DNA]</scope>
    <source>
        <strain evidence="7 8">Y002</strain>
    </source>
</reference>
<dbReference type="PANTHER" id="PTHR30304:SF0">
    <property type="entry name" value="D-TAGATOSE-1,6-BISPHOSPHATE ALDOLASE SUBUNIT GATY-RELATED"/>
    <property type="match status" value="1"/>
</dbReference>
<accession>A0A2U3D9K3</accession>
<dbReference type="GO" id="GO:0006096">
    <property type="term" value="P:glycolytic process"/>
    <property type="evidence" value="ECO:0007669"/>
    <property type="project" value="InterPro"/>
</dbReference>
<dbReference type="InterPro" id="IPR013785">
    <property type="entry name" value="Aldolase_TIM"/>
</dbReference>
<dbReference type="GO" id="GO:0008270">
    <property type="term" value="F:zinc ion binding"/>
    <property type="evidence" value="ECO:0007669"/>
    <property type="project" value="InterPro"/>
</dbReference>
<evidence type="ECO:0000256" key="5">
    <source>
        <dbReference type="PIRSR" id="PIRSR001359-2"/>
    </source>
</evidence>
<feature type="binding site" evidence="6">
    <location>
        <position position="88"/>
    </location>
    <ligand>
        <name>Zn(2+)</name>
        <dbReference type="ChEBI" id="CHEBI:29105"/>
        <label>1</label>
        <note>catalytic</note>
    </ligand>
</feature>
<sequence>MGEILLPFGSFKAALEDGFKNGYAVGQFNINNLEWTQAIVEVANEENSPVILGASEGAIKYMGIEYVGAIAKAAADMSKVPIILHLDHGSSYDMILKCIRYGFTSVMIDGSHYPLEENIALTKKVVEACHPLGIHVEGELGRIGGVEDDLTVDAREAALVRPEEAERFVKETGVDAFAPAIGSQHGHYKGKPNLAFDRLEKVRDLTGIPLVLHGGTGIPDEDIRHAISLGVAKINVNTENQSAFTNVIREIFDRDKEVYDPRKYLGPGRAAIKDAVRAKIRLFGSAGRA</sequence>
<comment type="caution">
    <text evidence="7">The sequence shown here is derived from an EMBL/GenBank/DDBJ whole genome shotgun (WGS) entry which is preliminary data.</text>
</comment>
<dbReference type="AlphaFoldDB" id="A0A2U3D9K3"/>
<feature type="binding site" evidence="6">
    <location>
        <position position="185"/>
    </location>
    <ligand>
        <name>Zn(2+)</name>
        <dbReference type="ChEBI" id="CHEBI:29105"/>
        <label>1</label>
        <note>catalytic</note>
    </ligand>
</feature>
<dbReference type="PROSITE" id="PS00602">
    <property type="entry name" value="ALDOLASE_CLASS_II_1"/>
    <property type="match status" value="1"/>
</dbReference>
<protein>
    <submittedName>
        <fullName evidence="7">Fructose-1,6-bisphosphate aldolase, class II</fullName>
    </submittedName>
</protein>
<evidence type="ECO:0000256" key="4">
    <source>
        <dbReference type="PIRSR" id="PIRSR001359-1"/>
    </source>
</evidence>
<feature type="active site" description="Proton donor" evidence="4">
    <location>
        <position position="87"/>
    </location>
</feature>
<dbReference type="EMBL" id="MPDK01000007">
    <property type="protein sequence ID" value="PWI57956.1"/>
    <property type="molecule type" value="Genomic_DNA"/>
</dbReference>
<feature type="binding site" evidence="5">
    <location>
        <position position="186"/>
    </location>
    <ligand>
        <name>dihydroxyacetone phosphate</name>
        <dbReference type="ChEBI" id="CHEBI:57642"/>
    </ligand>
</feature>
<proteinExistence type="predicted"/>
<keyword evidence="2 6" id="KW-0862">Zinc</keyword>
<keyword evidence="3" id="KW-0456">Lyase</keyword>
<evidence type="ECO:0000256" key="1">
    <source>
        <dbReference type="ARBA" id="ARBA00022723"/>
    </source>
</evidence>
<dbReference type="InterPro" id="IPR011289">
    <property type="entry name" value="Fruc_bis_ald_class-2"/>
</dbReference>
<dbReference type="PANTHER" id="PTHR30304">
    <property type="entry name" value="D-TAGATOSE-1,6-BISPHOSPHATE ALDOLASE"/>
    <property type="match status" value="1"/>
</dbReference>
<comment type="cofactor">
    <cofactor evidence="6">
        <name>Zn(2+)</name>
        <dbReference type="ChEBI" id="CHEBI:29105"/>
    </cofactor>
    <text evidence="6">Binds 2 Zn(2+) ions per subunit. One is catalytic and the other provides a structural contribution.</text>
</comment>
<keyword evidence="8" id="KW-1185">Reference proteome</keyword>
<feature type="binding site" evidence="5">
    <location>
        <begin position="214"/>
        <end position="216"/>
    </location>
    <ligand>
        <name>dihydroxyacetone phosphate</name>
        <dbReference type="ChEBI" id="CHEBI:57642"/>
    </ligand>
</feature>
<keyword evidence="1 6" id="KW-0479">Metal-binding</keyword>
<dbReference type="GO" id="GO:0004332">
    <property type="term" value="F:fructose-bisphosphate aldolase activity"/>
    <property type="evidence" value="ECO:0007669"/>
    <property type="project" value="InterPro"/>
</dbReference>
<gene>
    <name evidence="7" type="ORF">BM613_05995</name>
</gene>
<feature type="binding site" evidence="6">
    <location>
        <position position="213"/>
    </location>
    <ligand>
        <name>Zn(2+)</name>
        <dbReference type="ChEBI" id="CHEBI:29105"/>
        <label>1</label>
        <note>catalytic</note>
    </ligand>
</feature>
<feature type="binding site" evidence="6">
    <location>
        <position position="109"/>
    </location>
    <ligand>
        <name>Zn(2+)</name>
        <dbReference type="ChEBI" id="CHEBI:29105"/>
        <label>2</label>
    </ligand>
</feature>
<dbReference type="PROSITE" id="PS00806">
    <property type="entry name" value="ALDOLASE_CLASS_II_2"/>
    <property type="match status" value="1"/>
</dbReference>
<evidence type="ECO:0000313" key="7">
    <source>
        <dbReference type="EMBL" id="PWI57956.1"/>
    </source>
</evidence>
<evidence type="ECO:0000256" key="3">
    <source>
        <dbReference type="ARBA" id="ARBA00023239"/>
    </source>
</evidence>
<feature type="binding site" evidence="5">
    <location>
        <begin position="235"/>
        <end position="238"/>
    </location>
    <ligand>
        <name>dihydroxyacetone phosphate</name>
        <dbReference type="ChEBI" id="CHEBI:57642"/>
    </ligand>
</feature>
<dbReference type="InterPro" id="IPR000771">
    <property type="entry name" value="FBA_II"/>
</dbReference>
<dbReference type="SUPFAM" id="SSF51569">
    <property type="entry name" value="Aldolase"/>
    <property type="match status" value="1"/>
</dbReference>
<evidence type="ECO:0000256" key="6">
    <source>
        <dbReference type="PIRSR" id="PIRSR001359-3"/>
    </source>
</evidence>
<evidence type="ECO:0000256" key="2">
    <source>
        <dbReference type="ARBA" id="ARBA00022833"/>
    </source>
</evidence>
<dbReference type="InterPro" id="IPR050246">
    <property type="entry name" value="Class_II_FBP_aldolase"/>
</dbReference>
<dbReference type="Proteomes" id="UP000245380">
    <property type="component" value="Unassembled WGS sequence"/>
</dbReference>
<dbReference type="CDD" id="cd00947">
    <property type="entry name" value="TBP_aldolase_IIB"/>
    <property type="match status" value="1"/>
</dbReference>
<dbReference type="OrthoDB" id="9803995at2"/>
<dbReference type="GO" id="GO:0030388">
    <property type="term" value="P:fructose 1,6-bisphosphate metabolic process"/>
    <property type="evidence" value="ECO:0007669"/>
    <property type="project" value="InterPro"/>
</dbReference>
<dbReference type="Gene3D" id="3.20.20.70">
    <property type="entry name" value="Aldolase class I"/>
    <property type="match status" value="1"/>
</dbReference>
<dbReference type="Pfam" id="PF01116">
    <property type="entry name" value="F_bP_aldolase"/>
    <property type="match status" value="1"/>
</dbReference>
<evidence type="ECO:0000313" key="8">
    <source>
        <dbReference type="Proteomes" id="UP000245380"/>
    </source>
</evidence>
<dbReference type="PIRSF" id="PIRSF001359">
    <property type="entry name" value="F_bP_aldolase_II"/>
    <property type="match status" value="1"/>
</dbReference>
<dbReference type="NCBIfam" id="TIGR00167">
    <property type="entry name" value="cbbA"/>
    <property type="match status" value="1"/>
</dbReference>
<dbReference type="NCBIfam" id="TIGR01859">
    <property type="entry name" value="fruc_bis_ald"/>
    <property type="match status" value="1"/>
</dbReference>
<name>A0A2U3D9K3_SULT2</name>
<organism evidence="7 8">
    <name type="scientific">Sulfoacidibacillus thermotolerans</name>
    <name type="common">Acidibacillus sulfuroxidans</name>
    <dbReference type="NCBI Taxonomy" id="1765684"/>
    <lineage>
        <taxon>Bacteria</taxon>
        <taxon>Bacillati</taxon>
        <taxon>Bacillota</taxon>
        <taxon>Bacilli</taxon>
        <taxon>Bacillales</taxon>
        <taxon>Alicyclobacillaceae</taxon>
        <taxon>Sulfoacidibacillus</taxon>
    </lineage>
</organism>